<reference evidence="2 3" key="1">
    <citation type="submission" date="2016-09" db="EMBL/GenBank/DDBJ databases">
        <title>Desulfuribacillus arsenicus sp. nov., an obligately anaerobic, dissimilatory arsenic- and antimonate-reducing bacterium isolated from anoxic sediments.</title>
        <authorList>
            <person name="Abin C.A."/>
            <person name="Hollibaugh J.T."/>
        </authorList>
    </citation>
    <scope>NUCLEOTIDE SEQUENCE [LARGE SCALE GENOMIC DNA]</scope>
    <source>
        <strain evidence="2 3">MLFW-2</strain>
    </source>
</reference>
<evidence type="ECO:0000313" key="2">
    <source>
        <dbReference type="EMBL" id="OEH86850.1"/>
    </source>
</evidence>
<evidence type="ECO:0008006" key="4">
    <source>
        <dbReference type="Google" id="ProtNLM"/>
    </source>
</evidence>
<sequence length="498" mass="57144">MLRFSKLVVVLISTGMLLTACISPKSTPPNAQPVSQSSVNPASQPNNIVSPVATSYVVDNLIEIETINETTEENHQRSYIQIRGLKNQAIENKINKQIEDLYRQMLVYASGEKVVPYRGAAAIATPDTEVDYSYLSISSDFNSNQVLSVVASLSGAYKNPEVHFANFSMVETLNFNLVTGDTFGLQQVFADDVNELEIANEAILAYLKRRSLTPDFDFDYYANFELIAPFRGIKPDQKFYLTNHGVNLVIDYDNPEFHVGLSHVTVTIPYYEYVAITERFIDREYGTDSIYTQDSSSVQRKRFLNDFQHEVKRENLSYEKNGVQWYVTTGYPPNISNELVEFIHKLKVQKENEVTIESHTESPMYAELNLYAFRMGPYVNISYHLYYAIDDKPLWQEKNYVFTHNGQRIELEDLFVEGYDYRGVMQKHMLQSINNYGMSINIDTVDLEDISFTINDTHVSFATSAYTTYQNEVGMTPIHFSVSYEEFGFEFLKLFSMQ</sequence>
<dbReference type="PROSITE" id="PS51257">
    <property type="entry name" value="PROKAR_LIPOPROTEIN"/>
    <property type="match status" value="1"/>
</dbReference>
<keyword evidence="1" id="KW-0732">Signal</keyword>
<evidence type="ECO:0000313" key="3">
    <source>
        <dbReference type="Proteomes" id="UP000095255"/>
    </source>
</evidence>
<dbReference type="Proteomes" id="UP000095255">
    <property type="component" value="Unassembled WGS sequence"/>
</dbReference>
<accession>A0A1E5L9M8</accession>
<dbReference type="STRING" id="1390249.BHU72_00870"/>
<gene>
    <name evidence="2" type="ORF">BHU72_00870</name>
</gene>
<dbReference type="OrthoDB" id="5637at2"/>
<keyword evidence="3" id="KW-1185">Reference proteome</keyword>
<protein>
    <recommendedName>
        <fullName evidence="4">DUF3298 domain-containing protein</fullName>
    </recommendedName>
</protein>
<organism evidence="2 3">
    <name type="scientific">Desulfuribacillus stibiiarsenatis</name>
    <dbReference type="NCBI Taxonomy" id="1390249"/>
    <lineage>
        <taxon>Bacteria</taxon>
        <taxon>Bacillati</taxon>
        <taxon>Bacillota</taxon>
        <taxon>Desulfuribacillia</taxon>
        <taxon>Desulfuribacillales</taxon>
        <taxon>Desulfuribacillaceae</taxon>
        <taxon>Desulfuribacillus</taxon>
    </lineage>
</organism>
<feature type="chain" id="PRO_5009180865" description="DUF3298 domain-containing protein" evidence="1">
    <location>
        <begin position="32"/>
        <end position="498"/>
    </location>
</feature>
<dbReference type="RefSeq" id="WP_069700728.1">
    <property type="nucleotide sequence ID" value="NZ_MJAT01000001.1"/>
</dbReference>
<evidence type="ECO:0000256" key="1">
    <source>
        <dbReference type="SAM" id="SignalP"/>
    </source>
</evidence>
<comment type="caution">
    <text evidence="2">The sequence shown here is derived from an EMBL/GenBank/DDBJ whole genome shotgun (WGS) entry which is preliminary data.</text>
</comment>
<proteinExistence type="predicted"/>
<name>A0A1E5L9M8_9FIRM</name>
<dbReference type="AlphaFoldDB" id="A0A1E5L9M8"/>
<feature type="signal peptide" evidence="1">
    <location>
        <begin position="1"/>
        <end position="31"/>
    </location>
</feature>
<dbReference type="EMBL" id="MJAT01000001">
    <property type="protein sequence ID" value="OEH86850.1"/>
    <property type="molecule type" value="Genomic_DNA"/>
</dbReference>